<accession>W9WRU8</accession>
<dbReference type="STRING" id="1182543.W9WRU8"/>
<proteinExistence type="predicted"/>
<name>W9WRU8_9EURO</name>
<keyword evidence="2" id="KW-1185">Reference proteome</keyword>
<organism evidence="1 2">
    <name type="scientific">Cladophialophora psammophila CBS 110553</name>
    <dbReference type="NCBI Taxonomy" id="1182543"/>
    <lineage>
        <taxon>Eukaryota</taxon>
        <taxon>Fungi</taxon>
        <taxon>Dikarya</taxon>
        <taxon>Ascomycota</taxon>
        <taxon>Pezizomycotina</taxon>
        <taxon>Eurotiomycetes</taxon>
        <taxon>Chaetothyriomycetidae</taxon>
        <taxon>Chaetothyriales</taxon>
        <taxon>Herpotrichiellaceae</taxon>
        <taxon>Cladophialophora</taxon>
    </lineage>
</organism>
<dbReference type="HOGENOM" id="CLU_2960577_0_0_1"/>
<dbReference type="Proteomes" id="UP000019471">
    <property type="component" value="Unassembled WGS sequence"/>
</dbReference>
<evidence type="ECO:0000313" key="2">
    <source>
        <dbReference type="Proteomes" id="UP000019471"/>
    </source>
</evidence>
<dbReference type="RefSeq" id="XP_007747856.1">
    <property type="nucleotide sequence ID" value="XM_007749666.1"/>
</dbReference>
<gene>
    <name evidence="1" type="ORF">A1O5_09086</name>
</gene>
<dbReference type="OrthoDB" id="2309723at2759"/>
<protein>
    <submittedName>
        <fullName evidence="1">Uncharacterized protein</fullName>
    </submittedName>
</protein>
<comment type="caution">
    <text evidence="1">The sequence shown here is derived from an EMBL/GenBank/DDBJ whole genome shotgun (WGS) entry which is preliminary data.</text>
</comment>
<evidence type="ECO:0000313" key="1">
    <source>
        <dbReference type="EMBL" id="EXJ67740.1"/>
    </source>
</evidence>
<dbReference type="EMBL" id="AMGX01000015">
    <property type="protein sequence ID" value="EXJ67740.1"/>
    <property type="molecule type" value="Genomic_DNA"/>
</dbReference>
<reference evidence="1 2" key="1">
    <citation type="submission" date="2013-03" db="EMBL/GenBank/DDBJ databases">
        <title>The Genome Sequence of Cladophialophora psammophila CBS 110553.</title>
        <authorList>
            <consortium name="The Broad Institute Genomics Platform"/>
            <person name="Cuomo C."/>
            <person name="de Hoog S."/>
            <person name="Gorbushina A."/>
            <person name="Walker B."/>
            <person name="Young S.K."/>
            <person name="Zeng Q."/>
            <person name="Gargeya S."/>
            <person name="Fitzgerald M."/>
            <person name="Haas B."/>
            <person name="Abouelleil A."/>
            <person name="Allen A.W."/>
            <person name="Alvarado L."/>
            <person name="Arachchi H.M."/>
            <person name="Berlin A.M."/>
            <person name="Chapman S.B."/>
            <person name="Gainer-Dewar J."/>
            <person name="Goldberg J."/>
            <person name="Griggs A."/>
            <person name="Gujja S."/>
            <person name="Hansen M."/>
            <person name="Howarth C."/>
            <person name="Imamovic A."/>
            <person name="Ireland A."/>
            <person name="Larimer J."/>
            <person name="McCowan C."/>
            <person name="Murphy C."/>
            <person name="Pearson M."/>
            <person name="Poon T.W."/>
            <person name="Priest M."/>
            <person name="Roberts A."/>
            <person name="Saif S."/>
            <person name="Shea T."/>
            <person name="Sisk P."/>
            <person name="Sykes S."/>
            <person name="Wortman J."/>
            <person name="Nusbaum C."/>
            <person name="Birren B."/>
        </authorList>
    </citation>
    <scope>NUCLEOTIDE SEQUENCE [LARGE SCALE GENOMIC DNA]</scope>
    <source>
        <strain evidence="1 2">CBS 110553</strain>
    </source>
</reference>
<dbReference type="GeneID" id="19193783"/>
<sequence>MDHYDLGIPKSLILTLVEVFFDNAYNATLVLHKRLFLESLERGRANPHVVLSICAWAAK</sequence>
<dbReference type="AlphaFoldDB" id="W9WRU8"/>